<dbReference type="InterPro" id="IPR000198">
    <property type="entry name" value="RhoGAP_dom"/>
</dbReference>
<dbReference type="InterPro" id="IPR008936">
    <property type="entry name" value="Rho_GTPase_activation_prot"/>
</dbReference>
<dbReference type="SUPFAM" id="SSF48350">
    <property type="entry name" value="GTPase activation domain, GAP"/>
    <property type="match status" value="1"/>
</dbReference>
<protein>
    <recommendedName>
        <fullName evidence="1">Rho-GAP domain-containing protein</fullName>
    </recommendedName>
</protein>
<dbReference type="AlphaFoldDB" id="A0A448WFN0"/>
<keyword evidence="3" id="KW-1185">Reference proteome</keyword>
<dbReference type="EMBL" id="CAAALY010009488">
    <property type="protein sequence ID" value="VEL10612.1"/>
    <property type="molecule type" value="Genomic_DNA"/>
</dbReference>
<name>A0A448WFN0_9PLAT</name>
<evidence type="ECO:0000259" key="1">
    <source>
        <dbReference type="PROSITE" id="PS50238"/>
    </source>
</evidence>
<dbReference type="PROSITE" id="PS50238">
    <property type="entry name" value="RHOGAP"/>
    <property type="match status" value="1"/>
</dbReference>
<organism evidence="2 3">
    <name type="scientific">Protopolystoma xenopodis</name>
    <dbReference type="NCBI Taxonomy" id="117903"/>
    <lineage>
        <taxon>Eukaryota</taxon>
        <taxon>Metazoa</taxon>
        <taxon>Spiralia</taxon>
        <taxon>Lophotrochozoa</taxon>
        <taxon>Platyhelminthes</taxon>
        <taxon>Monogenea</taxon>
        <taxon>Polyopisthocotylea</taxon>
        <taxon>Polystomatidea</taxon>
        <taxon>Polystomatidae</taxon>
        <taxon>Protopolystoma</taxon>
    </lineage>
</organism>
<feature type="domain" description="Rho-GAP" evidence="1">
    <location>
        <begin position="1"/>
        <end position="50"/>
    </location>
</feature>
<evidence type="ECO:0000313" key="2">
    <source>
        <dbReference type="EMBL" id="VEL10612.1"/>
    </source>
</evidence>
<dbReference type="Proteomes" id="UP000784294">
    <property type="component" value="Unassembled WGS sequence"/>
</dbReference>
<dbReference type="GO" id="GO:0007165">
    <property type="term" value="P:signal transduction"/>
    <property type="evidence" value="ECO:0007669"/>
    <property type="project" value="InterPro"/>
</dbReference>
<comment type="caution">
    <text evidence="2">The sequence shown here is derived from an EMBL/GenBank/DDBJ whole genome shotgun (WGS) entry which is preliminary data.</text>
</comment>
<accession>A0A448WFN0</accession>
<dbReference type="OrthoDB" id="437889at2759"/>
<reference evidence="2" key="1">
    <citation type="submission" date="2018-11" db="EMBL/GenBank/DDBJ databases">
        <authorList>
            <consortium name="Pathogen Informatics"/>
        </authorList>
    </citation>
    <scope>NUCLEOTIDE SEQUENCE</scope>
</reference>
<gene>
    <name evidence="2" type="ORF">PXEA_LOCUS4052</name>
</gene>
<sequence>MDARNLATVIAPNLFASHAPTDEDTHSLLDRLQLQAAFVYCLITQLDVALESSQLAGEEATDNSVVSSSNLGVCRELVDSSAAPR</sequence>
<dbReference type="Gene3D" id="1.10.555.10">
    <property type="entry name" value="Rho GTPase activation protein"/>
    <property type="match status" value="1"/>
</dbReference>
<proteinExistence type="predicted"/>
<evidence type="ECO:0000313" key="3">
    <source>
        <dbReference type="Proteomes" id="UP000784294"/>
    </source>
</evidence>